<dbReference type="SUPFAM" id="SSF63829">
    <property type="entry name" value="Calcium-dependent phosphotriesterase"/>
    <property type="match status" value="1"/>
</dbReference>
<gene>
    <name evidence="1" type="ORF">COT95_02435</name>
</gene>
<feature type="non-terminal residue" evidence="1">
    <location>
        <position position="1"/>
    </location>
</feature>
<dbReference type="EMBL" id="PFAN01000121">
    <property type="protein sequence ID" value="PIR94757.1"/>
    <property type="molecule type" value="Genomic_DNA"/>
</dbReference>
<reference evidence="2" key="1">
    <citation type="submission" date="2017-09" db="EMBL/GenBank/DDBJ databases">
        <title>Depth-based differentiation of microbial function through sediment-hosted aquifers and enrichment of novel symbionts in the deep terrestrial subsurface.</title>
        <authorList>
            <person name="Probst A.J."/>
            <person name="Ladd B."/>
            <person name="Jarett J.K."/>
            <person name="Geller-Mcgrath D.E."/>
            <person name="Sieber C.M.K."/>
            <person name="Emerson J.B."/>
            <person name="Anantharaman K."/>
            <person name="Thomas B.C."/>
            <person name="Malmstrom R."/>
            <person name="Stieglmeier M."/>
            <person name="Klingl A."/>
            <person name="Woyke T."/>
            <person name="Ryan C.M."/>
            <person name="Banfield J.F."/>
        </authorList>
    </citation>
    <scope>NUCLEOTIDE SEQUENCE [LARGE SCALE GENOMIC DNA]</scope>
</reference>
<dbReference type="Proteomes" id="UP000228614">
    <property type="component" value="Unassembled WGS sequence"/>
</dbReference>
<name>A0A2H0V6M4_9BACT</name>
<dbReference type="AlphaFoldDB" id="A0A2H0V6M4"/>
<sequence length="83" mass="9186">FANQTTLYCAVPDVLPEGAGLFPELAQNSVDSLYKINTTTGAKTLIAIPEGYFNINDLMIQEDESNLYFTDSFSGNLYKVKLK</sequence>
<organism evidence="1 2">
    <name type="scientific">Candidatus Falkowbacteria bacterium CG10_big_fil_rev_8_21_14_0_10_37_6</name>
    <dbReference type="NCBI Taxonomy" id="1974563"/>
    <lineage>
        <taxon>Bacteria</taxon>
        <taxon>Candidatus Falkowiibacteriota</taxon>
    </lineage>
</organism>
<protein>
    <recommendedName>
        <fullName evidence="3">Gluconolaconase</fullName>
    </recommendedName>
</protein>
<proteinExistence type="predicted"/>
<comment type="caution">
    <text evidence="1">The sequence shown here is derived from an EMBL/GenBank/DDBJ whole genome shotgun (WGS) entry which is preliminary data.</text>
</comment>
<evidence type="ECO:0000313" key="1">
    <source>
        <dbReference type="EMBL" id="PIR94757.1"/>
    </source>
</evidence>
<evidence type="ECO:0000313" key="2">
    <source>
        <dbReference type="Proteomes" id="UP000228614"/>
    </source>
</evidence>
<accession>A0A2H0V6M4</accession>
<evidence type="ECO:0008006" key="3">
    <source>
        <dbReference type="Google" id="ProtNLM"/>
    </source>
</evidence>